<evidence type="ECO:0000256" key="1">
    <source>
        <dbReference type="SAM" id="MobiDB-lite"/>
    </source>
</evidence>
<proteinExistence type="predicted"/>
<dbReference type="PANTHER" id="PTHR37984">
    <property type="entry name" value="PROTEIN CBG26694"/>
    <property type="match status" value="1"/>
</dbReference>
<evidence type="ECO:0000313" key="4">
    <source>
        <dbReference type="Proteomes" id="UP000507470"/>
    </source>
</evidence>
<dbReference type="PANTHER" id="PTHR37984:SF5">
    <property type="entry name" value="PROTEIN NYNRIN-LIKE"/>
    <property type="match status" value="1"/>
</dbReference>
<feature type="region of interest" description="Disordered" evidence="1">
    <location>
        <begin position="218"/>
        <end position="253"/>
    </location>
</feature>
<dbReference type="OrthoDB" id="10064127at2759"/>
<dbReference type="InterPro" id="IPR036875">
    <property type="entry name" value="Znf_CCHC_sf"/>
</dbReference>
<feature type="compositionally biased region" description="Basic and acidic residues" evidence="1">
    <location>
        <begin position="227"/>
        <end position="239"/>
    </location>
</feature>
<accession>A0A6J8AXW8</accession>
<feature type="domain" description="CCHC-type" evidence="2">
    <location>
        <begin position="203"/>
        <end position="219"/>
    </location>
</feature>
<dbReference type="GO" id="GO:0008270">
    <property type="term" value="F:zinc ion binding"/>
    <property type="evidence" value="ECO:0007669"/>
    <property type="project" value="InterPro"/>
</dbReference>
<dbReference type="EMBL" id="CACVKT020002142">
    <property type="protein sequence ID" value="CAC5375275.1"/>
    <property type="molecule type" value="Genomic_DNA"/>
</dbReference>
<dbReference type="GO" id="GO:0003676">
    <property type="term" value="F:nucleic acid binding"/>
    <property type="evidence" value="ECO:0007669"/>
    <property type="project" value="InterPro"/>
</dbReference>
<sequence length="253" mass="28791">MAAFGLIGKIDPYDEAIEPWDSYVERLDQYFVANEIDGNKKVPALLCLIGGKLYSLLRDLTFPDKPAEKTFDVLVKLLKDHLAPKPLQASERFRFDKRDQKEGDSIQDYVAQLRNYYCIVVLTQTSKKKKDLTYDKAVDIGVAMETASKDATELQAKHRTEGVNKMSARKSKFQPQQNKRSSRCYRCNIAGHSPFDCKFKNTICHNCIKTGHIKKACMSKSKKPQPRKFDNKKSVHAIEEDSDSDNCIASLET</sequence>
<protein>
    <recommendedName>
        <fullName evidence="2">CCHC-type domain-containing protein</fullName>
    </recommendedName>
</protein>
<organism evidence="3 4">
    <name type="scientific">Mytilus coruscus</name>
    <name type="common">Sea mussel</name>
    <dbReference type="NCBI Taxonomy" id="42192"/>
    <lineage>
        <taxon>Eukaryota</taxon>
        <taxon>Metazoa</taxon>
        <taxon>Spiralia</taxon>
        <taxon>Lophotrochozoa</taxon>
        <taxon>Mollusca</taxon>
        <taxon>Bivalvia</taxon>
        <taxon>Autobranchia</taxon>
        <taxon>Pteriomorphia</taxon>
        <taxon>Mytilida</taxon>
        <taxon>Mytiloidea</taxon>
        <taxon>Mytilidae</taxon>
        <taxon>Mytilinae</taxon>
        <taxon>Mytilus</taxon>
    </lineage>
</organism>
<dbReference type="SUPFAM" id="SSF57756">
    <property type="entry name" value="Retrovirus zinc finger-like domains"/>
    <property type="match status" value="1"/>
</dbReference>
<dbReference type="InterPro" id="IPR050951">
    <property type="entry name" value="Retrovirus_Pol_polyprotein"/>
</dbReference>
<gene>
    <name evidence="3" type="ORF">MCOR_12335</name>
</gene>
<dbReference type="InterPro" id="IPR001878">
    <property type="entry name" value="Znf_CCHC"/>
</dbReference>
<keyword evidence="4" id="KW-1185">Reference proteome</keyword>
<dbReference type="SMART" id="SM00343">
    <property type="entry name" value="ZnF_C2HC"/>
    <property type="match status" value="2"/>
</dbReference>
<evidence type="ECO:0000259" key="2">
    <source>
        <dbReference type="SMART" id="SM00343"/>
    </source>
</evidence>
<dbReference type="Proteomes" id="UP000507470">
    <property type="component" value="Unassembled WGS sequence"/>
</dbReference>
<dbReference type="AlphaFoldDB" id="A0A6J8AXW8"/>
<evidence type="ECO:0000313" key="3">
    <source>
        <dbReference type="EMBL" id="CAC5375275.1"/>
    </source>
</evidence>
<reference evidence="3 4" key="1">
    <citation type="submission" date="2020-06" db="EMBL/GenBank/DDBJ databases">
        <authorList>
            <person name="Li R."/>
            <person name="Bekaert M."/>
        </authorList>
    </citation>
    <scope>NUCLEOTIDE SEQUENCE [LARGE SCALE GENOMIC DNA]</scope>
    <source>
        <strain evidence="4">wild</strain>
    </source>
</reference>
<feature type="domain" description="CCHC-type" evidence="2">
    <location>
        <begin position="183"/>
        <end position="199"/>
    </location>
</feature>
<name>A0A6J8AXW8_MYTCO</name>
<dbReference type="Gene3D" id="4.10.60.10">
    <property type="entry name" value="Zinc finger, CCHC-type"/>
    <property type="match status" value="1"/>
</dbReference>